<dbReference type="AlphaFoldDB" id="A0A0L0P2J0"/>
<reference evidence="2" key="1">
    <citation type="journal article" date="2015" name="BMC Genomics">
        <title>Draft genome of a commonly misdiagnosed multidrug resistant pathogen Candida auris.</title>
        <authorList>
            <person name="Chatterjee S."/>
            <person name="Alampalli S.V."/>
            <person name="Nageshan R.K."/>
            <person name="Chettiar S.T."/>
            <person name="Joshi S."/>
            <person name="Tatu U.S."/>
        </authorList>
    </citation>
    <scope>NUCLEOTIDE SEQUENCE [LARGE SCALE GENOMIC DNA]</scope>
    <source>
        <strain evidence="2">6684</strain>
    </source>
</reference>
<comment type="caution">
    <text evidence="1">The sequence shown here is derived from an EMBL/GenBank/DDBJ whole genome shotgun (WGS) entry which is preliminary data.</text>
</comment>
<gene>
    <name evidence="1" type="ORF">QG37_02782</name>
</gene>
<organism evidence="1 2">
    <name type="scientific">Candidozyma auris</name>
    <name type="common">Yeast</name>
    <name type="synonym">Candida auris</name>
    <dbReference type="NCBI Taxonomy" id="498019"/>
    <lineage>
        <taxon>Eukaryota</taxon>
        <taxon>Fungi</taxon>
        <taxon>Dikarya</taxon>
        <taxon>Ascomycota</taxon>
        <taxon>Saccharomycotina</taxon>
        <taxon>Pichiomycetes</taxon>
        <taxon>Metschnikowiaceae</taxon>
        <taxon>Candidozyma</taxon>
    </lineage>
</organism>
<dbReference type="VEuPathDB" id="FungiDB:QG37_02782"/>
<name>A0A0L0P2J0_CANAR</name>
<evidence type="ECO:0000313" key="2">
    <source>
        <dbReference type="Proteomes" id="UP000037122"/>
    </source>
</evidence>
<accession>A0A0L0P2J0</accession>
<dbReference type="EMBL" id="LGST01000019">
    <property type="protein sequence ID" value="KNE00241.1"/>
    <property type="molecule type" value="Genomic_DNA"/>
</dbReference>
<proteinExistence type="predicted"/>
<sequence>MEKNMSDNSRKAIWIKLISEMGTSFTQGFAKTVAAY</sequence>
<dbReference type="Proteomes" id="UP000037122">
    <property type="component" value="Unassembled WGS sequence"/>
</dbReference>
<evidence type="ECO:0000313" key="1">
    <source>
        <dbReference type="EMBL" id="KNE00241.1"/>
    </source>
</evidence>
<protein>
    <submittedName>
        <fullName evidence="1">Uncharacterized protein</fullName>
    </submittedName>
</protein>